<evidence type="ECO:0000313" key="10">
    <source>
        <dbReference type="Proteomes" id="UP000062973"/>
    </source>
</evidence>
<dbReference type="SUPFAM" id="SSF142984">
    <property type="entry name" value="Nqo1 middle domain-like"/>
    <property type="match status" value="1"/>
</dbReference>
<dbReference type="InterPro" id="IPR037207">
    <property type="entry name" value="Nuop51_4Fe4S-bd_sf"/>
</dbReference>
<dbReference type="Pfam" id="PF10531">
    <property type="entry name" value="SLBB"/>
    <property type="match status" value="1"/>
</dbReference>
<feature type="transmembrane region" description="Helical" evidence="6">
    <location>
        <begin position="327"/>
        <end position="346"/>
    </location>
</feature>
<feature type="compositionally biased region" description="Low complexity" evidence="5">
    <location>
        <begin position="206"/>
        <end position="218"/>
    </location>
</feature>
<dbReference type="PANTHER" id="PTHR43578:SF3">
    <property type="entry name" value="NADH-QUINONE OXIDOREDUCTASE SUBUNIT F"/>
    <property type="match status" value="1"/>
</dbReference>
<evidence type="ECO:0000256" key="1">
    <source>
        <dbReference type="ARBA" id="ARBA00022485"/>
    </source>
</evidence>
<keyword evidence="6" id="KW-0812">Transmembrane</keyword>
<evidence type="ECO:0000256" key="2">
    <source>
        <dbReference type="ARBA" id="ARBA00022723"/>
    </source>
</evidence>
<dbReference type="InterPro" id="IPR019554">
    <property type="entry name" value="Soluble_ligand-bd"/>
</dbReference>
<dbReference type="Gene3D" id="3.40.50.11540">
    <property type="entry name" value="NADH-ubiquinone oxidoreductase 51kDa subunit"/>
    <property type="match status" value="1"/>
</dbReference>
<keyword evidence="2" id="KW-0479">Metal-binding</keyword>
<dbReference type="GO" id="GO:0046872">
    <property type="term" value="F:metal ion binding"/>
    <property type="evidence" value="ECO:0007669"/>
    <property type="project" value="UniProtKB-KW"/>
</dbReference>
<dbReference type="SUPFAM" id="SSF140490">
    <property type="entry name" value="Nqo1C-terminal domain-like"/>
    <property type="match status" value="1"/>
</dbReference>
<gene>
    <name evidence="9" type="ORF">AMETH_1729</name>
</gene>
<dbReference type="PATRIC" id="fig|1068978.7.peg.1827"/>
<feature type="transmembrane region" description="Helical" evidence="6">
    <location>
        <begin position="287"/>
        <end position="306"/>
    </location>
</feature>
<protein>
    <submittedName>
        <fullName evidence="9">NADH dehydrogenase subunit F</fullName>
    </submittedName>
</protein>
<dbReference type="PANTHER" id="PTHR43578">
    <property type="entry name" value="NADH-QUINONE OXIDOREDUCTASE SUBUNIT F"/>
    <property type="match status" value="1"/>
</dbReference>
<dbReference type="GO" id="GO:0051539">
    <property type="term" value="F:4 iron, 4 sulfur cluster binding"/>
    <property type="evidence" value="ECO:0007669"/>
    <property type="project" value="UniProtKB-KW"/>
</dbReference>
<proteinExistence type="predicted"/>
<organism evidence="9 10">
    <name type="scientific">Amycolatopsis methanolica 239</name>
    <dbReference type="NCBI Taxonomy" id="1068978"/>
    <lineage>
        <taxon>Bacteria</taxon>
        <taxon>Bacillati</taxon>
        <taxon>Actinomycetota</taxon>
        <taxon>Actinomycetes</taxon>
        <taxon>Pseudonocardiales</taxon>
        <taxon>Pseudonocardiaceae</taxon>
        <taxon>Amycolatopsis</taxon>
        <taxon>Amycolatopsis methanolica group</taxon>
    </lineage>
</organism>
<dbReference type="STRING" id="1068978.AMETH_1729"/>
<feature type="region of interest" description="Disordered" evidence="5">
    <location>
        <begin position="126"/>
        <end position="218"/>
    </location>
</feature>
<feature type="domain" description="Soluble ligand binding" evidence="8">
    <location>
        <begin position="635"/>
        <end position="665"/>
    </location>
</feature>
<dbReference type="InterPro" id="IPR003374">
    <property type="entry name" value="ApbE-like_sf"/>
</dbReference>
<name>A0A076MS81_AMYME</name>
<dbReference type="InterPro" id="IPR037225">
    <property type="entry name" value="Nuo51_FMN-bd_sf"/>
</dbReference>
<dbReference type="Pfam" id="PF02424">
    <property type="entry name" value="ApbE"/>
    <property type="match status" value="2"/>
</dbReference>
<keyword evidence="10" id="KW-1185">Reference proteome</keyword>
<evidence type="ECO:0000259" key="7">
    <source>
        <dbReference type="Pfam" id="PF01512"/>
    </source>
</evidence>
<dbReference type="AlphaFoldDB" id="A0A076MS81"/>
<sequence>MTLVHDATVAEWPVWSTTARVVVTDPAALAEARFVVESELDEVERACSRFRPSELTAVEAAGEEVEVSELLAELMGAALEAARRTGGDVDPTLGEALAQLGYDRSLPLPAEGPAVPVRVRPARLATDPVGETAVAHPAGCPRRPGRDREGAGRRPRRAARGGPARHRRARRTGRRPGDRGCRAARRVARPRAGPAGRPGVHGGAASGAAMATSSTRSRSWLRGGRLLHHVLDPRTCQPVERIWRSATVVADRCVDANTCTTAALVRADDAGRPAGMSTDALWDFGRGSGVVALVLVTVSVVLGILTRRGEPVAGLPRFAVTEVHRNASLLSVVFLALHVGLLLFDPCAQLRIFDLVVPFGGDYRPFWQGLGTVALDLLVALVVTSLLRQRAGQADVARGALAGLRDVAGRCGALAGHRHRRVQRVVPRGRGRVRGRGARRGGVAVHTEGTGVMTVLEAAAPDLAAAGLTGRGGAGFPAARKLSGMKPDGVVIANGAEGEPASRKDHTLLSVVPHLVLDGLQLVAEAVGARAVCCYVSPRSAMAVRTALAERQEWDARPVRVVVAPETFLAGQESAVIAAVEGRRAVPADRLRPAVRSGYLVQNVETLAHVAQILRYGSEWFRSRGTADEPGTFLVTVGGAVRSPGVYEVPFGTPLPVLLDKAGGAGPLRVVLVGGYHGAWMAPDVPLSRAAAGSLGAGVVVALGAADCGLQTAAGIGDYLEGRGACHHPDGTARFVRSTLRMFADEIARHARGKCVARRWSCACTSTGPRATAGACAPSCCPNCWTGTRGATRCRPAGSPRCHPDWSRTPDERPGFVREPLQIGQQWFGANDGPWLAGRRSVRPDLVFEIVVQAANLLDQQFVCRTVDGCNFCPLRQRSFRARRCFARALSAWLAAMSRLARTLRRLRQNSWST</sequence>
<evidence type="ECO:0000259" key="8">
    <source>
        <dbReference type="Pfam" id="PF10531"/>
    </source>
</evidence>
<keyword evidence="3" id="KW-0408">Iron</keyword>
<evidence type="ECO:0000256" key="5">
    <source>
        <dbReference type="SAM" id="MobiDB-lite"/>
    </source>
</evidence>
<dbReference type="eggNOG" id="COG1894">
    <property type="taxonomic scope" value="Bacteria"/>
</dbReference>
<dbReference type="HOGENOM" id="CLU_318240_0_0_11"/>
<accession>A0A076MS81</accession>
<feature type="compositionally biased region" description="Basic residues" evidence="5">
    <location>
        <begin position="153"/>
        <end position="174"/>
    </location>
</feature>
<dbReference type="Proteomes" id="UP000062973">
    <property type="component" value="Chromosome"/>
</dbReference>
<dbReference type="KEGG" id="amq:AMETH_1729"/>
<dbReference type="EMBL" id="CP009110">
    <property type="protein sequence ID" value="AIJ21821.1"/>
    <property type="molecule type" value="Genomic_DNA"/>
</dbReference>
<keyword evidence="6" id="KW-0472">Membrane</keyword>
<reference evidence="9 10" key="1">
    <citation type="submission" date="2014-07" db="EMBL/GenBank/DDBJ databases">
        <title>Whole Genome Sequence of the Amycolatopsis methanolica 239.</title>
        <authorList>
            <person name="Tang B."/>
        </authorList>
    </citation>
    <scope>NUCLEOTIDE SEQUENCE [LARGE SCALE GENOMIC DNA]</scope>
    <source>
        <strain evidence="9 10">239</strain>
    </source>
</reference>
<dbReference type="Pfam" id="PF01512">
    <property type="entry name" value="Complex1_51K"/>
    <property type="match status" value="1"/>
</dbReference>
<feature type="domain" description="NADH-ubiquinone oxidoreductase 51kDa subunit FMN-binding" evidence="7">
    <location>
        <begin position="465"/>
        <end position="611"/>
    </location>
</feature>
<keyword evidence="1" id="KW-0004">4Fe-4S</keyword>
<evidence type="ECO:0000256" key="4">
    <source>
        <dbReference type="ARBA" id="ARBA00023014"/>
    </source>
</evidence>
<dbReference type="Gene3D" id="3.10.20.600">
    <property type="match status" value="1"/>
</dbReference>
<keyword evidence="6" id="KW-1133">Transmembrane helix</keyword>
<evidence type="ECO:0000256" key="3">
    <source>
        <dbReference type="ARBA" id="ARBA00023004"/>
    </source>
</evidence>
<dbReference type="InterPro" id="IPR011538">
    <property type="entry name" value="Nuo51_FMN-bd"/>
</dbReference>
<dbReference type="SUPFAM" id="SSF142019">
    <property type="entry name" value="Nqo1 FMN-binding domain-like"/>
    <property type="match status" value="1"/>
</dbReference>
<evidence type="ECO:0000256" key="6">
    <source>
        <dbReference type="SAM" id="Phobius"/>
    </source>
</evidence>
<dbReference type="InterPro" id="IPR024932">
    <property type="entry name" value="ApbE"/>
</dbReference>
<dbReference type="SUPFAM" id="SSF143631">
    <property type="entry name" value="ApbE-like"/>
    <property type="match status" value="2"/>
</dbReference>
<keyword evidence="4" id="KW-0411">Iron-sulfur</keyword>
<evidence type="ECO:0000313" key="9">
    <source>
        <dbReference type="EMBL" id="AIJ21821.1"/>
    </source>
</evidence>
<dbReference type="Gene3D" id="3.10.520.10">
    <property type="entry name" value="ApbE-like domains"/>
    <property type="match status" value="2"/>
</dbReference>
<dbReference type="eggNOG" id="COG1477">
    <property type="taxonomic scope" value="Bacteria"/>
</dbReference>